<keyword evidence="8" id="KW-1133">Transmembrane helix</keyword>
<gene>
    <name evidence="13" type="ORF">STAS_02332</name>
</gene>
<dbReference type="GO" id="GO:0006465">
    <property type="term" value="P:signal peptide processing"/>
    <property type="evidence" value="ECO:0007669"/>
    <property type="project" value="InterPro"/>
</dbReference>
<proteinExistence type="inferred from homology"/>
<organism evidence="13 14">
    <name type="scientific">Striga asiatica</name>
    <name type="common">Asiatic witchweed</name>
    <name type="synonym">Buchnera asiatica</name>
    <dbReference type="NCBI Taxonomy" id="4170"/>
    <lineage>
        <taxon>Eukaryota</taxon>
        <taxon>Viridiplantae</taxon>
        <taxon>Streptophyta</taxon>
        <taxon>Embryophyta</taxon>
        <taxon>Tracheophyta</taxon>
        <taxon>Spermatophyta</taxon>
        <taxon>Magnoliopsida</taxon>
        <taxon>eudicotyledons</taxon>
        <taxon>Gunneridae</taxon>
        <taxon>Pentapetalae</taxon>
        <taxon>asterids</taxon>
        <taxon>lamiids</taxon>
        <taxon>Lamiales</taxon>
        <taxon>Orobanchaceae</taxon>
        <taxon>Buchnereae</taxon>
        <taxon>Striga</taxon>
    </lineage>
</organism>
<accession>A0A5A7P296</accession>
<dbReference type="OrthoDB" id="9996127at2759"/>
<evidence type="ECO:0000256" key="7">
    <source>
        <dbReference type="ARBA" id="ARBA00022801"/>
    </source>
</evidence>
<evidence type="ECO:0000256" key="9">
    <source>
        <dbReference type="ARBA" id="ARBA00023128"/>
    </source>
</evidence>
<keyword evidence="9" id="KW-0496">Mitochondrion</keyword>
<dbReference type="PANTHER" id="PTHR46041">
    <property type="entry name" value="MITOCHONDRIAL INNER MEMBRANE PROTEASE SUBUNIT 2"/>
    <property type="match status" value="1"/>
</dbReference>
<name>A0A5A7P296_STRAF</name>
<dbReference type="InterPro" id="IPR036286">
    <property type="entry name" value="LexA/Signal_pep-like_sf"/>
</dbReference>
<comment type="similarity">
    <text evidence="2">Belongs to the peptidase S26 family. IMP2 subfamily.</text>
</comment>
<protein>
    <recommendedName>
        <fullName evidence="3">Mitochondrial inner membrane protease subunit 2</fullName>
    </recommendedName>
</protein>
<dbReference type="GO" id="GO:0004252">
    <property type="term" value="F:serine-type endopeptidase activity"/>
    <property type="evidence" value="ECO:0007669"/>
    <property type="project" value="InterPro"/>
</dbReference>
<dbReference type="Pfam" id="PF10502">
    <property type="entry name" value="Peptidase_S26"/>
    <property type="match status" value="2"/>
</dbReference>
<evidence type="ECO:0000313" key="13">
    <source>
        <dbReference type="EMBL" id="GER26674.1"/>
    </source>
</evidence>
<reference evidence="14" key="1">
    <citation type="journal article" date="2019" name="Curr. Biol.">
        <title>Genome Sequence of Striga asiatica Provides Insight into the Evolution of Plant Parasitism.</title>
        <authorList>
            <person name="Yoshida S."/>
            <person name="Kim S."/>
            <person name="Wafula E.K."/>
            <person name="Tanskanen J."/>
            <person name="Kim Y.M."/>
            <person name="Honaas L."/>
            <person name="Yang Z."/>
            <person name="Spallek T."/>
            <person name="Conn C.E."/>
            <person name="Ichihashi Y."/>
            <person name="Cheong K."/>
            <person name="Cui S."/>
            <person name="Der J.P."/>
            <person name="Gundlach H."/>
            <person name="Jiao Y."/>
            <person name="Hori C."/>
            <person name="Ishida J.K."/>
            <person name="Kasahara H."/>
            <person name="Kiba T."/>
            <person name="Kim M.S."/>
            <person name="Koo N."/>
            <person name="Laohavisit A."/>
            <person name="Lee Y.H."/>
            <person name="Lumba S."/>
            <person name="McCourt P."/>
            <person name="Mortimer J.C."/>
            <person name="Mutuku J.M."/>
            <person name="Nomura T."/>
            <person name="Sasaki-Sekimoto Y."/>
            <person name="Seto Y."/>
            <person name="Wang Y."/>
            <person name="Wakatake T."/>
            <person name="Sakakibara H."/>
            <person name="Demura T."/>
            <person name="Yamaguchi S."/>
            <person name="Yoneyama K."/>
            <person name="Manabe R.I."/>
            <person name="Nelson D.C."/>
            <person name="Schulman A.H."/>
            <person name="Timko M.P."/>
            <person name="dePamphilis C.W."/>
            <person name="Choi D."/>
            <person name="Shirasu K."/>
        </authorList>
    </citation>
    <scope>NUCLEOTIDE SEQUENCE [LARGE SCALE GENOMIC DNA]</scope>
    <source>
        <strain evidence="14">cv. UVA1</strain>
    </source>
</reference>
<evidence type="ECO:0000256" key="11">
    <source>
        <dbReference type="PIRSR" id="PIRSR600223-1"/>
    </source>
</evidence>
<dbReference type="Gene3D" id="2.10.109.10">
    <property type="entry name" value="Umud Fragment, subunit A"/>
    <property type="match status" value="1"/>
</dbReference>
<keyword evidence="4" id="KW-0645">Protease</keyword>
<feature type="active site" evidence="11">
    <location>
        <position position="91"/>
    </location>
</feature>
<keyword evidence="10" id="KW-0472">Membrane</keyword>
<dbReference type="PRINTS" id="PR00727">
    <property type="entry name" value="LEADERPTASE"/>
</dbReference>
<dbReference type="PROSITE" id="PS00760">
    <property type="entry name" value="SPASE_I_2"/>
    <property type="match status" value="1"/>
</dbReference>
<comment type="caution">
    <text evidence="13">The sequence shown here is derived from an EMBL/GenBank/DDBJ whole genome shotgun (WGS) entry which is preliminary data.</text>
</comment>
<dbReference type="PANTHER" id="PTHR46041:SF2">
    <property type="entry name" value="MITOCHONDRIAL INNER MEMBRANE PROTEASE SUBUNIT 2"/>
    <property type="match status" value="1"/>
</dbReference>
<evidence type="ECO:0000256" key="1">
    <source>
        <dbReference type="ARBA" id="ARBA00004434"/>
    </source>
</evidence>
<evidence type="ECO:0000256" key="4">
    <source>
        <dbReference type="ARBA" id="ARBA00022670"/>
    </source>
</evidence>
<dbReference type="InterPro" id="IPR019533">
    <property type="entry name" value="Peptidase_S26"/>
</dbReference>
<feature type="domain" description="Peptidase S26" evidence="12">
    <location>
        <begin position="106"/>
        <end position="157"/>
    </location>
</feature>
<evidence type="ECO:0000256" key="6">
    <source>
        <dbReference type="ARBA" id="ARBA00022792"/>
    </source>
</evidence>
<feature type="active site" evidence="11">
    <location>
        <position position="38"/>
    </location>
</feature>
<sequence length="174" mass="19107">MPPRNFLWNVANKYFAAGLIGLTISDRYASFMAVRGSSMSPTLNPHGGAAAGFVFDDYVLVEKLCLAKYKFARGDVVVFRSPINYKEKNVKRIAALPGDWIYLSSQDTLKVPEGHCWVLGDNEASSMDSRSLGPKSMMSHLKLIPIGLICGQATHVVWPPQRIGGVNSKIQHIA</sequence>
<dbReference type="CDD" id="cd06530">
    <property type="entry name" value="S26_SPase_I"/>
    <property type="match status" value="1"/>
</dbReference>
<evidence type="ECO:0000256" key="10">
    <source>
        <dbReference type="ARBA" id="ARBA00023136"/>
    </source>
</evidence>
<dbReference type="FunFam" id="2.10.109.10:FF:000005">
    <property type="entry name" value="Mitochondrial inner membrane protease subunit"/>
    <property type="match status" value="1"/>
</dbReference>
<keyword evidence="14" id="KW-1185">Reference proteome</keyword>
<dbReference type="InterPro" id="IPR037730">
    <property type="entry name" value="IMP2"/>
</dbReference>
<evidence type="ECO:0000256" key="3">
    <source>
        <dbReference type="ARBA" id="ARBA00013650"/>
    </source>
</evidence>
<dbReference type="AlphaFoldDB" id="A0A5A7P296"/>
<dbReference type="EMBL" id="BKCP01001114">
    <property type="protein sequence ID" value="GER26674.1"/>
    <property type="molecule type" value="Genomic_DNA"/>
</dbReference>
<evidence type="ECO:0000256" key="8">
    <source>
        <dbReference type="ARBA" id="ARBA00022989"/>
    </source>
</evidence>
<keyword evidence="5" id="KW-0812">Transmembrane</keyword>
<keyword evidence="6" id="KW-0999">Mitochondrion inner membrane</keyword>
<dbReference type="GO" id="GO:0042720">
    <property type="term" value="C:mitochondrial inner membrane peptidase complex"/>
    <property type="evidence" value="ECO:0007669"/>
    <property type="project" value="InterPro"/>
</dbReference>
<evidence type="ECO:0000256" key="2">
    <source>
        <dbReference type="ARBA" id="ARBA00007066"/>
    </source>
</evidence>
<keyword evidence="7" id="KW-0378">Hydrolase</keyword>
<evidence type="ECO:0000259" key="12">
    <source>
        <dbReference type="Pfam" id="PF10502"/>
    </source>
</evidence>
<evidence type="ECO:0000313" key="14">
    <source>
        <dbReference type="Proteomes" id="UP000325081"/>
    </source>
</evidence>
<feature type="domain" description="Peptidase S26" evidence="12">
    <location>
        <begin position="9"/>
        <end position="104"/>
    </location>
</feature>
<dbReference type="InterPro" id="IPR019757">
    <property type="entry name" value="Pept_S26A_signal_pept_1_Lys-AS"/>
</dbReference>
<dbReference type="SUPFAM" id="SSF51306">
    <property type="entry name" value="LexA/Signal peptidase"/>
    <property type="match status" value="1"/>
</dbReference>
<dbReference type="Proteomes" id="UP000325081">
    <property type="component" value="Unassembled WGS sequence"/>
</dbReference>
<comment type="subcellular location">
    <subcellularLocation>
        <location evidence="1">Mitochondrion inner membrane</location>
        <topology evidence="1">Single-pass membrane protein</topology>
    </subcellularLocation>
</comment>
<dbReference type="InterPro" id="IPR000223">
    <property type="entry name" value="Pept_S26A_signal_pept_1"/>
</dbReference>
<dbReference type="GO" id="GO:0006627">
    <property type="term" value="P:protein processing involved in protein targeting to mitochondrion"/>
    <property type="evidence" value="ECO:0007669"/>
    <property type="project" value="InterPro"/>
</dbReference>
<evidence type="ECO:0000256" key="5">
    <source>
        <dbReference type="ARBA" id="ARBA00022692"/>
    </source>
</evidence>